<organism evidence="1">
    <name type="scientific">virus sp. ctML55</name>
    <dbReference type="NCBI Taxonomy" id="2827627"/>
    <lineage>
        <taxon>Viruses</taxon>
    </lineage>
</organism>
<proteinExistence type="predicted"/>
<name>A0A8S5RIE7_9VIRU</name>
<protein>
    <submittedName>
        <fullName evidence="1">Uncharacterized protein</fullName>
    </submittedName>
</protein>
<accession>A0A8S5RIE7</accession>
<evidence type="ECO:0000313" key="1">
    <source>
        <dbReference type="EMBL" id="DAE30890.1"/>
    </source>
</evidence>
<dbReference type="EMBL" id="BK059105">
    <property type="protein sequence ID" value="DAE30890.1"/>
    <property type="molecule type" value="Genomic_DNA"/>
</dbReference>
<reference evidence="1" key="1">
    <citation type="journal article" date="2021" name="Proc. Natl. Acad. Sci. U.S.A.">
        <title>A Catalog of Tens of Thousands of Viruses from Human Metagenomes Reveals Hidden Associations with Chronic Diseases.</title>
        <authorList>
            <person name="Tisza M.J."/>
            <person name="Buck C.B."/>
        </authorList>
    </citation>
    <scope>NUCLEOTIDE SEQUENCE</scope>
    <source>
        <strain evidence="1">CtML55</strain>
    </source>
</reference>
<sequence length="34" mass="3846">MEETAESTDIKVCRLGIVSLNKVTKLFAYSLTRE</sequence>